<protein>
    <recommendedName>
        <fullName evidence="3">glutamine--fructose-6-phosphate transaminase (isomerizing)</fullName>
        <ecNumber evidence="3">2.6.1.16</ecNumber>
    </recommendedName>
</protein>
<feature type="domain" description="SIS" evidence="10">
    <location>
        <begin position="623"/>
        <end position="768"/>
    </location>
</feature>
<evidence type="ECO:0000313" key="12">
    <source>
        <dbReference type="Proteomes" id="UP000007014"/>
    </source>
</evidence>
<dbReference type="PANTHER" id="PTHR10937:SF0">
    <property type="entry name" value="GLUTAMINE--FRUCTOSE-6-PHOSPHATE TRANSAMINASE (ISOMERIZING)"/>
    <property type="match status" value="1"/>
</dbReference>
<evidence type="ECO:0000259" key="9">
    <source>
        <dbReference type="PROSITE" id="PS51278"/>
    </source>
</evidence>
<evidence type="ECO:0000256" key="6">
    <source>
        <dbReference type="ARBA" id="ARBA00022737"/>
    </source>
</evidence>
<reference evidence="11 12" key="1">
    <citation type="journal article" date="2004" name="Nature">
        <title>Genome sequence of the ultrasmall unicellular red alga Cyanidioschyzon merolae 10D.</title>
        <authorList>
            <person name="Matsuzaki M."/>
            <person name="Misumi O."/>
            <person name="Shin-i T."/>
            <person name="Maruyama S."/>
            <person name="Takahara M."/>
            <person name="Miyagishima S."/>
            <person name="Mori T."/>
            <person name="Nishida K."/>
            <person name="Yagisawa F."/>
            <person name="Nishida K."/>
            <person name="Yoshida Y."/>
            <person name="Nishimura Y."/>
            <person name="Nakao S."/>
            <person name="Kobayashi T."/>
            <person name="Momoyama Y."/>
            <person name="Higashiyama T."/>
            <person name="Minoda A."/>
            <person name="Sano M."/>
            <person name="Nomoto H."/>
            <person name="Oishi K."/>
            <person name="Hayashi H."/>
            <person name="Ohta F."/>
            <person name="Nishizaka S."/>
            <person name="Haga S."/>
            <person name="Miura S."/>
            <person name="Morishita T."/>
            <person name="Kabeya Y."/>
            <person name="Terasawa K."/>
            <person name="Suzuki Y."/>
            <person name="Ishii Y."/>
            <person name="Asakawa S."/>
            <person name="Takano H."/>
            <person name="Ohta N."/>
            <person name="Kuroiwa H."/>
            <person name="Tanaka K."/>
            <person name="Shimizu N."/>
            <person name="Sugano S."/>
            <person name="Sato N."/>
            <person name="Nozaki H."/>
            <person name="Ogasawara N."/>
            <person name="Kohara Y."/>
            <person name="Kuroiwa T."/>
        </authorList>
    </citation>
    <scope>NUCLEOTIDE SEQUENCE [LARGE SCALE GENOMIC DNA]</scope>
    <source>
        <strain evidence="11 12">10D</strain>
    </source>
</reference>
<dbReference type="KEGG" id="cme:CYME_CMK166C"/>
<dbReference type="InterPro" id="IPR035490">
    <property type="entry name" value="GlmS/FrlB_SIS"/>
</dbReference>
<evidence type="ECO:0000256" key="5">
    <source>
        <dbReference type="ARBA" id="ARBA00022679"/>
    </source>
</evidence>
<dbReference type="Gene3D" id="3.40.50.10490">
    <property type="entry name" value="Glucose-6-phosphate isomerase like protein, domain 1"/>
    <property type="match status" value="2"/>
</dbReference>
<proteinExistence type="predicted"/>
<evidence type="ECO:0000256" key="2">
    <source>
        <dbReference type="ARBA" id="ARBA00004775"/>
    </source>
</evidence>
<dbReference type="GO" id="GO:0072720">
    <property type="term" value="P:response to dithiothreitol"/>
    <property type="evidence" value="ECO:0007669"/>
    <property type="project" value="EnsemblPlants"/>
</dbReference>
<feature type="region of interest" description="Disordered" evidence="8">
    <location>
        <begin position="224"/>
        <end position="296"/>
    </location>
</feature>
<keyword evidence="5" id="KW-0808">Transferase</keyword>
<sequence>MCGIFAYVVYGVERSRDDIAAVLVNGLRRLEYRGYDSAGIALDDIVNPSTGERKPLVIKGPGSVGCLAEQVATALRSSPNFKVRQHVGLAHTRWATHGAPSVENSHPQASGPENEFLVVHNGIITNYAALKQVLGKRGYQFVSETDTEVVAVLLKHLYLEMKAVCDTVSFPRLVMLMMHELEGAYALAIRSQFFPGELVACKRGSPLVLGIAYHDGEQVHLVQHSEPAKTDASRSPASTPGAVESEGTTRAAMSAAETATANGRFESSAVAAARQRDGLEPASSGSVAKSTGGRCFRRRTPRRHSIDFKVAQVNLDCELPHGFSFNTSTSAPDSGMGERAGGVELFFASDVSALVEHTREVVVLEDNDVVHASADGSVDIFSFLDAESQSLLTQTRALCTLDIELEQIERGRFEHFMLKEIFEQPESIRGTMRGRVQPATGTVLLGGLRERLDDLVRSNRLIFVGCGTSYHAALACRQLVEQLTELPVSVELSSDFLDRACPLFRSDVCVFVSQSGETADTLEALRYAKRRHALTVGVVNVVGSAIARITDCGVHLNAGCEIGVASTKSYTSQIVAIIMIALLLSADRLSKQTRRREIIDGLAALPTAIERVLMLNDKLRMLAVGVLRDAVSILVCGRGYQYATCLEAALKIKEVSYIHTEGIHAGELKHGPLALIDQEMPMIVFATRDNGYEAICNAVHQLLARGNPQRMIVVCSEGDGHFFQGLGVGTTLEVPHTADCLQGVVNIVPMQLIAYHLAVARGLNVDQPRNLAKSVTVQ</sequence>
<gene>
    <name evidence="11" type="ORF">CYME_CMK166C</name>
</gene>
<dbReference type="GO" id="GO:0004360">
    <property type="term" value="F:glutamine-fructose-6-phosphate transaminase (isomerizing) activity"/>
    <property type="evidence" value="ECO:0007669"/>
    <property type="project" value="UniProtKB-EC"/>
</dbReference>
<dbReference type="EMBL" id="AP006493">
    <property type="protein sequence ID" value="BAM80537.1"/>
    <property type="molecule type" value="Genomic_DNA"/>
</dbReference>
<dbReference type="SUPFAM" id="SSF56235">
    <property type="entry name" value="N-terminal nucleophile aminohydrolases (Ntn hydrolases)"/>
    <property type="match status" value="1"/>
</dbReference>
<dbReference type="CDD" id="cd05008">
    <property type="entry name" value="SIS_GlmS_GlmD_1"/>
    <property type="match status" value="1"/>
</dbReference>
<dbReference type="InterPro" id="IPR001347">
    <property type="entry name" value="SIS_dom"/>
</dbReference>
<dbReference type="GO" id="GO:0006002">
    <property type="term" value="P:fructose 6-phosphate metabolic process"/>
    <property type="evidence" value="ECO:0007669"/>
    <property type="project" value="TreeGrafter"/>
</dbReference>
<dbReference type="InterPro" id="IPR046348">
    <property type="entry name" value="SIS_dom_sf"/>
</dbReference>
<dbReference type="Proteomes" id="UP000007014">
    <property type="component" value="Chromosome 11"/>
</dbReference>
<dbReference type="CDD" id="cd00714">
    <property type="entry name" value="GFAT"/>
    <property type="match status" value="1"/>
</dbReference>
<dbReference type="STRING" id="280699.M1VCZ0"/>
<keyword evidence="7" id="KW-0315">Glutamine amidotransferase</keyword>
<evidence type="ECO:0000259" key="10">
    <source>
        <dbReference type="PROSITE" id="PS51464"/>
    </source>
</evidence>
<keyword evidence="6" id="KW-0677">Repeat</keyword>
<evidence type="ECO:0000256" key="7">
    <source>
        <dbReference type="ARBA" id="ARBA00022962"/>
    </source>
</evidence>
<name>M1VCZ0_CYAM1</name>
<evidence type="ECO:0000256" key="8">
    <source>
        <dbReference type="SAM" id="MobiDB-lite"/>
    </source>
</evidence>
<feature type="compositionally biased region" description="Low complexity" evidence="8">
    <location>
        <begin position="248"/>
        <end position="261"/>
    </location>
</feature>
<dbReference type="eggNOG" id="KOG1268">
    <property type="taxonomic scope" value="Eukaryota"/>
</dbReference>
<keyword evidence="4 11" id="KW-0032">Aminotransferase</keyword>
<dbReference type="OMA" id="ASEYRYA"/>
<dbReference type="GeneID" id="16994352"/>
<keyword evidence="12" id="KW-1185">Reference proteome</keyword>
<evidence type="ECO:0000313" key="11">
    <source>
        <dbReference type="EMBL" id="BAM80537.1"/>
    </source>
</evidence>
<dbReference type="InterPro" id="IPR035466">
    <property type="entry name" value="GlmS/AgaS_SIS"/>
</dbReference>
<dbReference type="GO" id="GO:0006487">
    <property type="term" value="P:protein N-linked glycosylation"/>
    <property type="evidence" value="ECO:0007669"/>
    <property type="project" value="EnsemblPlants"/>
</dbReference>
<dbReference type="Gramene" id="CMK166CT">
    <property type="protein sequence ID" value="CMK166CT"/>
    <property type="gene ID" value="CMK166C"/>
</dbReference>
<dbReference type="Pfam" id="PF01380">
    <property type="entry name" value="SIS"/>
    <property type="match status" value="2"/>
</dbReference>
<dbReference type="FunFam" id="3.60.20.10:FF:000052">
    <property type="entry name" value="Glutamine--fructose-6-phosphate aminotransferase [isomerizing] 2"/>
    <property type="match status" value="1"/>
</dbReference>
<dbReference type="Pfam" id="PF13522">
    <property type="entry name" value="GATase_6"/>
    <property type="match status" value="1"/>
</dbReference>
<dbReference type="InterPro" id="IPR047084">
    <property type="entry name" value="GFAT_N"/>
</dbReference>
<dbReference type="GO" id="GO:0006047">
    <property type="term" value="P:UDP-N-acetylglucosamine metabolic process"/>
    <property type="evidence" value="ECO:0007669"/>
    <property type="project" value="EnsemblPlants"/>
</dbReference>
<dbReference type="OrthoDB" id="15235at2759"/>
<dbReference type="RefSeq" id="XP_005536573.1">
    <property type="nucleotide sequence ID" value="XM_005536516.1"/>
</dbReference>
<dbReference type="GO" id="GO:0097367">
    <property type="term" value="F:carbohydrate derivative binding"/>
    <property type="evidence" value="ECO:0007669"/>
    <property type="project" value="InterPro"/>
</dbReference>
<feature type="domain" description="Glutamine amidotransferase type-2" evidence="9">
    <location>
        <begin position="2"/>
        <end position="375"/>
    </location>
</feature>
<dbReference type="InterPro" id="IPR017932">
    <property type="entry name" value="GATase_2_dom"/>
</dbReference>
<dbReference type="PANTHER" id="PTHR10937">
    <property type="entry name" value="GLUCOSAMINE--FRUCTOSE-6-PHOSPHATE AMINOTRANSFERASE, ISOMERIZING"/>
    <property type="match status" value="1"/>
</dbReference>
<dbReference type="EC" id="2.6.1.16" evidence="3"/>
<dbReference type="CDD" id="cd05009">
    <property type="entry name" value="SIS_GlmS_GlmD_2"/>
    <property type="match status" value="1"/>
</dbReference>
<evidence type="ECO:0000256" key="4">
    <source>
        <dbReference type="ARBA" id="ARBA00022576"/>
    </source>
</evidence>
<dbReference type="GO" id="GO:0034976">
    <property type="term" value="P:response to endoplasmic reticulum stress"/>
    <property type="evidence" value="ECO:0007669"/>
    <property type="project" value="EnsemblPlants"/>
</dbReference>
<dbReference type="HOGENOM" id="CLU_012520_5_2_1"/>
<dbReference type="FunFam" id="3.40.50.10490:FF:000001">
    <property type="entry name" value="Glutamine--fructose-6-phosphate aminotransferase [isomerizing]"/>
    <property type="match status" value="1"/>
</dbReference>
<dbReference type="Gene3D" id="3.60.20.10">
    <property type="entry name" value="Glutamine Phosphoribosylpyrophosphate, subunit 1, domain 1"/>
    <property type="match status" value="1"/>
</dbReference>
<evidence type="ECO:0000256" key="3">
    <source>
        <dbReference type="ARBA" id="ARBA00012916"/>
    </source>
</evidence>
<dbReference type="NCBIfam" id="NF001484">
    <property type="entry name" value="PRK00331.1"/>
    <property type="match status" value="1"/>
</dbReference>
<organism evidence="11 12">
    <name type="scientific">Cyanidioschyzon merolae (strain NIES-3377 / 10D)</name>
    <name type="common">Unicellular red alga</name>
    <dbReference type="NCBI Taxonomy" id="280699"/>
    <lineage>
        <taxon>Eukaryota</taxon>
        <taxon>Rhodophyta</taxon>
        <taxon>Bangiophyceae</taxon>
        <taxon>Cyanidiales</taxon>
        <taxon>Cyanidiaceae</taxon>
        <taxon>Cyanidioschyzon</taxon>
    </lineage>
</organism>
<dbReference type="GO" id="GO:0006541">
    <property type="term" value="P:glutamine metabolic process"/>
    <property type="evidence" value="ECO:0007669"/>
    <property type="project" value="EnsemblPlants"/>
</dbReference>
<comment type="catalytic activity">
    <reaction evidence="1">
        <text>D-fructose 6-phosphate + L-glutamine = D-glucosamine 6-phosphate + L-glutamate</text>
        <dbReference type="Rhea" id="RHEA:13237"/>
        <dbReference type="ChEBI" id="CHEBI:29985"/>
        <dbReference type="ChEBI" id="CHEBI:58359"/>
        <dbReference type="ChEBI" id="CHEBI:58725"/>
        <dbReference type="ChEBI" id="CHEBI:61527"/>
        <dbReference type="EC" id="2.6.1.16"/>
    </reaction>
</comment>
<feature type="domain" description="SIS" evidence="10">
    <location>
        <begin position="448"/>
        <end position="591"/>
    </location>
</feature>
<dbReference type="PROSITE" id="PS51278">
    <property type="entry name" value="GATASE_TYPE_2"/>
    <property type="match status" value="1"/>
</dbReference>
<comment type="pathway">
    <text evidence="2">Nucleotide-sugar biosynthesis; UDP-N-acetyl-alpha-D-glucosamine biosynthesis; alpha-D-glucosamine 6-phosphate from D-fructose 6-phosphate: step 1/1.</text>
</comment>
<evidence type="ECO:0000256" key="1">
    <source>
        <dbReference type="ARBA" id="ARBA00001031"/>
    </source>
</evidence>
<dbReference type="PROSITE" id="PS51464">
    <property type="entry name" value="SIS"/>
    <property type="match status" value="2"/>
</dbReference>
<reference evidence="11 12" key="2">
    <citation type="journal article" date="2007" name="BMC Biol.">
        <title>A 100%-complete sequence reveals unusually simple genomic features in the hot-spring red alga Cyanidioschyzon merolae.</title>
        <authorList>
            <person name="Nozaki H."/>
            <person name="Takano H."/>
            <person name="Misumi O."/>
            <person name="Terasawa K."/>
            <person name="Matsuzaki M."/>
            <person name="Maruyama S."/>
            <person name="Nishida K."/>
            <person name="Yagisawa F."/>
            <person name="Yoshida Y."/>
            <person name="Fujiwara T."/>
            <person name="Takio S."/>
            <person name="Tamura K."/>
            <person name="Chung S.J."/>
            <person name="Nakamura S."/>
            <person name="Kuroiwa H."/>
            <person name="Tanaka K."/>
            <person name="Sato N."/>
            <person name="Kuroiwa T."/>
        </authorList>
    </citation>
    <scope>NUCLEOTIDE SEQUENCE [LARGE SCALE GENOMIC DNA]</scope>
    <source>
        <strain evidence="11 12">10D</strain>
    </source>
</reference>
<dbReference type="InterPro" id="IPR029055">
    <property type="entry name" value="Ntn_hydrolases_N"/>
</dbReference>
<accession>M1VCZ0</accession>
<dbReference type="AlphaFoldDB" id="M1VCZ0"/>
<dbReference type="SUPFAM" id="SSF53697">
    <property type="entry name" value="SIS domain"/>
    <property type="match status" value="1"/>
</dbReference>